<organism evidence="7 8">
    <name type="scientific">Handroanthus impetiginosus</name>
    <dbReference type="NCBI Taxonomy" id="429701"/>
    <lineage>
        <taxon>Eukaryota</taxon>
        <taxon>Viridiplantae</taxon>
        <taxon>Streptophyta</taxon>
        <taxon>Embryophyta</taxon>
        <taxon>Tracheophyta</taxon>
        <taxon>Spermatophyta</taxon>
        <taxon>Magnoliopsida</taxon>
        <taxon>eudicotyledons</taxon>
        <taxon>Gunneridae</taxon>
        <taxon>Pentapetalae</taxon>
        <taxon>asterids</taxon>
        <taxon>lamiids</taxon>
        <taxon>Lamiales</taxon>
        <taxon>Bignoniaceae</taxon>
        <taxon>Crescentiina</taxon>
        <taxon>Tabebuia alliance</taxon>
        <taxon>Handroanthus</taxon>
    </lineage>
</organism>
<sequence>MSNSIFLLWLLSIPLAIHANPSPSVHIKHNWTEIVLKKSRVPYIDDIILNFQKHSRINKEQTDLTSTDIHLGNYLINCGSNEDLQEGLLTYVPDDNFISTGKKTTLNRTDILPRLQTLRYFPNANARKYCYSFPVIKEGKYLVKTIYYYGGFDGGNEPPVFDQIIDGTKWSIVNTTEDYASGGSSYYEAIVVAQNKFLSVCLARNQHTSAGSSPFISSIEVYHLDGSVYNSTKLENSMLMTVARNVFGSEGDIIRHISNEHEISFPDDNFNRFWHPFKDDNPFVSSHSNVTPSRFWNIPPQKALASAITTSRGKNITIQWPQFPLSNGLYYIALYFQDTRTPSPYSWRVFDINVNGQKFYENVNVTDSGQSVVPVGPLINAGEILQILPFGEKTVTRDVVAMEELRKGLTNPPEDWAGDPCLPRENSWTGVSCSREDPFRVLSL</sequence>
<dbReference type="EMBL" id="NKXS01003233">
    <property type="protein sequence ID" value="PIN10395.1"/>
    <property type="molecule type" value="Genomic_DNA"/>
</dbReference>
<dbReference type="InterPro" id="IPR013210">
    <property type="entry name" value="LRR_N_plant-typ"/>
</dbReference>
<feature type="domain" description="Leucine-rich repeat-containing N-terminal plant-type" evidence="5">
    <location>
        <begin position="398"/>
        <end position="434"/>
    </location>
</feature>
<keyword evidence="7" id="KW-0723">Serine/threonine-protein kinase</keyword>
<feature type="signal peptide" evidence="4">
    <location>
        <begin position="1"/>
        <end position="19"/>
    </location>
</feature>
<comment type="subcellular location">
    <subcellularLocation>
        <location evidence="1">Membrane</location>
        <topology evidence="1">Single-pass membrane protein</topology>
    </subcellularLocation>
</comment>
<dbReference type="OrthoDB" id="1394818at2759"/>
<dbReference type="Pfam" id="PF08263">
    <property type="entry name" value="LRRNT_2"/>
    <property type="match status" value="1"/>
</dbReference>
<dbReference type="PANTHER" id="PTHR45631">
    <property type="entry name" value="OS07G0107800 PROTEIN-RELATED"/>
    <property type="match status" value="1"/>
</dbReference>
<proteinExistence type="predicted"/>
<keyword evidence="7" id="KW-0418">Kinase</keyword>
<name>A0A2G9GYV9_9LAMI</name>
<dbReference type="GO" id="GO:0004674">
    <property type="term" value="F:protein serine/threonine kinase activity"/>
    <property type="evidence" value="ECO:0007669"/>
    <property type="project" value="UniProtKB-KW"/>
</dbReference>
<keyword evidence="8" id="KW-1185">Reference proteome</keyword>
<dbReference type="EC" id="2.7.11.1" evidence="7"/>
<gene>
    <name evidence="7" type="ORF">CDL12_17011</name>
</gene>
<feature type="domain" description="Malectin-like" evidence="6">
    <location>
        <begin position="76"/>
        <end position="373"/>
    </location>
</feature>
<evidence type="ECO:0000313" key="8">
    <source>
        <dbReference type="Proteomes" id="UP000231279"/>
    </source>
</evidence>
<evidence type="ECO:0000259" key="6">
    <source>
        <dbReference type="Pfam" id="PF12819"/>
    </source>
</evidence>
<accession>A0A2G9GYV9</accession>
<evidence type="ECO:0000313" key="7">
    <source>
        <dbReference type="EMBL" id="PIN10395.1"/>
    </source>
</evidence>
<evidence type="ECO:0000259" key="5">
    <source>
        <dbReference type="Pfam" id="PF08263"/>
    </source>
</evidence>
<comment type="caution">
    <text evidence="7">The sequence shown here is derived from an EMBL/GenBank/DDBJ whole genome shotgun (WGS) entry which is preliminary data.</text>
</comment>
<dbReference type="Pfam" id="PF12819">
    <property type="entry name" value="Malectin_like"/>
    <property type="match status" value="1"/>
</dbReference>
<evidence type="ECO:0000256" key="4">
    <source>
        <dbReference type="SAM" id="SignalP"/>
    </source>
</evidence>
<dbReference type="Gene3D" id="2.60.120.430">
    <property type="entry name" value="Galactose-binding lectin"/>
    <property type="match status" value="2"/>
</dbReference>
<keyword evidence="3" id="KW-0677">Repeat</keyword>
<keyword evidence="2" id="KW-0433">Leucine-rich repeat</keyword>
<dbReference type="GO" id="GO:0016020">
    <property type="term" value="C:membrane"/>
    <property type="evidence" value="ECO:0007669"/>
    <property type="project" value="UniProtKB-SubCell"/>
</dbReference>
<reference evidence="8" key="1">
    <citation type="journal article" date="2018" name="Gigascience">
        <title>Genome assembly of the Pink Ipe (Handroanthus impetiginosus, Bignoniaceae), a highly valued, ecologically keystone Neotropical timber forest tree.</title>
        <authorList>
            <person name="Silva-Junior O.B."/>
            <person name="Grattapaglia D."/>
            <person name="Novaes E."/>
            <person name="Collevatti R.G."/>
        </authorList>
    </citation>
    <scope>NUCLEOTIDE SEQUENCE [LARGE SCALE GENOMIC DNA]</scope>
    <source>
        <strain evidence="8">cv. UFG-1</strain>
    </source>
</reference>
<dbReference type="InterPro" id="IPR024788">
    <property type="entry name" value="Malectin-like_Carb-bd_dom"/>
</dbReference>
<dbReference type="PANTHER" id="PTHR45631:SF45">
    <property type="entry name" value="LEUCINE-RICH REPEAT (LRR) FAMILY PROTEIN"/>
    <property type="match status" value="1"/>
</dbReference>
<evidence type="ECO:0000256" key="3">
    <source>
        <dbReference type="ARBA" id="ARBA00022737"/>
    </source>
</evidence>
<dbReference type="Proteomes" id="UP000231279">
    <property type="component" value="Unassembled WGS sequence"/>
</dbReference>
<protein>
    <submittedName>
        <fullName evidence="7">Non-specific serine/threonine protein kinase</fullName>
        <ecNumber evidence="7">2.7.11.1</ecNumber>
    </submittedName>
</protein>
<keyword evidence="7" id="KW-0808">Transferase</keyword>
<keyword evidence="4" id="KW-0732">Signal</keyword>
<dbReference type="STRING" id="429701.A0A2G9GYV9"/>
<evidence type="ECO:0000256" key="2">
    <source>
        <dbReference type="ARBA" id="ARBA00022614"/>
    </source>
</evidence>
<dbReference type="AlphaFoldDB" id="A0A2G9GYV9"/>
<evidence type="ECO:0000256" key="1">
    <source>
        <dbReference type="ARBA" id="ARBA00004167"/>
    </source>
</evidence>
<feature type="chain" id="PRO_5013863246" evidence="4">
    <location>
        <begin position="20"/>
        <end position="444"/>
    </location>
</feature>